<protein>
    <submittedName>
        <fullName evidence="1">Photosynthetic reaction center M subunit</fullName>
    </submittedName>
</protein>
<dbReference type="AlphaFoldDB" id="A5GZU2"/>
<feature type="non-terminal residue" evidence="1">
    <location>
        <position position="45"/>
    </location>
</feature>
<sequence>LRQPVLQSVPLSLDRLPLRVGAALRDAWCHDPGGQPVRRRPRAGT</sequence>
<reference evidence="1" key="1">
    <citation type="submission" date="2006-04" db="EMBL/GenBank/DDBJ databases">
        <title>Isolation and characterization of three new species of aerobic anoxygenic photoheterotrophic bacteria (AAPB) from the South China Sea.</title>
        <authorList>
            <person name="Yang Q."/>
            <person name="Jiao N."/>
            <person name="Wang K."/>
        </authorList>
    </citation>
    <scope>NUCLEOTIDE SEQUENCE</scope>
    <source>
        <strain evidence="1">JL351</strain>
    </source>
</reference>
<proteinExistence type="predicted"/>
<organism evidence="1">
    <name type="scientific">Mameliella alba</name>
    <dbReference type="NCBI Taxonomy" id="561184"/>
    <lineage>
        <taxon>Bacteria</taxon>
        <taxon>Pseudomonadati</taxon>
        <taxon>Pseudomonadota</taxon>
        <taxon>Alphaproteobacteria</taxon>
        <taxon>Rhodobacterales</taxon>
        <taxon>Roseobacteraceae</taxon>
        <taxon>Mameliella</taxon>
    </lineage>
</organism>
<feature type="non-terminal residue" evidence="1">
    <location>
        <position position="1"/>
    </location>
</feature>
<dbReference type="EMBL" id="DQ484038">
    <property type="protein sequence ID" value="ABG90861.1"/>
    <property type="molecule type" value="Genomic_DNA"/>
</dbReference>
<gene>
    <name evidence="1" type="primary">pufM</name>
</gene>
<accession>A5GZU2</accession>
<evidence type="ECO:0000313" key="1">
    <source>
        <dbReference type="EMBL" id="ABG90861.1"/>
    </source>
</evidence>
<name>A5GZU2_9RHOB</name>